<reference evidence="2 3" key="1">
    <citation type="submission" date="2017-10" db="EMBL/GenBank/DDBJ databases">
        <title>Sequencing the genomes of 1000 actinobacteria strains.</title>
        <authorList>
            <person name="Klenk H.-P."/>
        </authorList>
    </citation>
    <scope>NUCLEOTIDE SEQUENCE [LARGE SCALE GENOMIC DNA]</scope>
    <source>
        <strain evidence="2 3">DSM 15597</strain>
    </source>
</reference>
<accession>A0A2A9CRP6</accession>
<evidence type="ECO:0000313" key="3">
    <source>
        <dbReference type="Proteomes" id="UP000226079"/>
    </source>
</evidence>
<dbReference type="RefSeq" id="WP_098460299.1">
    <property type="nucleotide sequence ID" value="NZ_PDJC01000001.1"/>
</dbReference>
<keyword evidence="3" id="KW-1185">Reference proteome</keyword>
<dbReference type="Proteomes" id="UP000226079">
    <property type="component" value="Unassembled WGS sequence"/>
</dbReference>
<sequence>MNRAGILLFDGVEELDAIGPWEVLSAWSLQFPEDGWEVALCAAEAGPVTAAKTAVFTPHEVRTDDYQLIVVPGGQGTRRILREPATLEWVRAAHRRGALVTSVCTGALVLAAAGLLAGRPVTTYHSAYDELLELAPDCRPDRDSRWVDSGDVVTSAGVSAGIDMALHLVDRLAGTERARQVRRAIQYDPEPPV</sequence>
<dbReference type="AlphaFoldDB" id="A0A2A9CRP6"/>
<name>A0A2A9CRP6_9ACTN</name>
<dbReference type="InterPro" id="IPR002818">
    <property type="entry name" value="DJ-1/PfpI"/>
</dbReference>
<evidence type="ECO:0000313" key="2">
    <source>
        <dbReference type="EMBL" id="PFG16796.1"/>
    </source>
</evidence>
<dbReference type="Pfam" id="PF01965">
    <property type="entry name" value="DJ-1_PfpI"/>
    <property type="match status" value="1"/>
</dbReference>
<dbReference type="Gene3D" id="3.40.50.880">
    <property type="match status" value="1"/>
</dbReference>
<organism evidence="2 3">
    <name type="scientific">Propionicimonas paludicola</name>
    <dbReference type="NCBI Taxonomy" id="185243"/>
    <lineage>
        <taxon>Bacteria</taxon>
        <taxon>Bacillati</taxon>
        <taxon>Actinomycetota</taxon>
        <taxon>Actinomycetes</taxon>
        <taxon>Propionibacteriales</taxon>
        <taxon>Nocardioidaceae</taxon>
        <taxon>Propionicimonas</taxon>
    </lineage>
</organism>
<evidence type="ECO:0000259" key="1">
    <source>
        <dbReference type="Pfam" id="PF01965"/>
    </source>
</evidence>
<dbReference type="OrthoDB" id="9803764at2"/>
<dbReference type="SUPFAM" id="SSF52317">
    <property type="entry name" value="Class I glutamine amidotransferase-like"/>
    <property type="match status" value="1"/>
</dbReference>
<dbReference type="InterPro" id="IPR029062">
    <property type="entry name" value="Class_I_gatase-like"/>
</dbReference>
<dbReference type="EMBL" id="PDJC01000001">
    <property type="protein sequence ID" value="PFG16796.1"/>
    <property type="molecule type" value="Genomic_DNA"/>
</dbReference>
<gene>
    <name evidence="2" type="ORF">ATK74_1349</name>
</gene>
<feature type="domain" description="DJ-1/PfpI" evidence="1">
    <location>
        <begin position="3"/>
        <end position="170"/>
    </location>
</feature>
<protein>
    <submittedName>
        <fullName evidence="2">DJ-1/PfpI family protein</fullName>
    </submittedName>
</protein>
<dbReference type="PANTHER" id="PTHR43130">
    <property type="entry name" value="ARAC-FAMILY TRANSCRIPTIONAL REGULATOR"/>
    <property type="match status" value="1"/>
</dbReference>
<proteinExistence type="predicted"/>
<comment type="caution">
    <text evidence="2">The sequence shown here is derived from an EMBL/GenBank/DDBJ whole genome shotgun (WGS) entry which is preliminary data.</text>
</comment>
<dbReference type="CDD" id="cd03139">
    <property type="entry name" value="GATase1_PfpI_2"/>
    <property type="match status" value="1"/>
</dbReference>
<dbReference type="InterPro" id="IPR052158">
    <property type="entry name" value="INH-QAR"/>
</dbReference>
<dbReference type="PANTHER" id="PTHR43130:SF3">
    <property type="entry name" value="HTH-TYPE TRANSCRIPTIONAL REGULATOR RV1931C"/>
    <property type="match status" value="1"/>
</dbReference>